<accession>A0AA40GGF0</accession>
<dbReference type="Proteomes" id="UP001177670">
    <property type="component" value="Unassembled WGS sequence"/>
</dbReference>
<dbReference type="EMBL" id="JAHYIQ010000001">
    <property type="protein sequence ID" value="KAK1137340.1"/>
    <property type="molecule type" value="Genomic_DNA"/>
</dbReference>
<evidence type="ECO:0000313" key="3">
    <source>
        <dbReference type="Proteomes" id="UP001177670"/>
    </source>
</evidence>
<evidence type="ECO:0000313" key="2">
    <source>
        <dbReference type="EMBL" id="KAK1137340.1"/>
    </source>
</evidence>
<keyword evidence="3" id="KW-1185">Reference proteome</keyword>
<evidence type="ECO:0000256" key="1">
    <source>
        <dbReference type="SAM" id="Coils"/>
    </source>
</evidence>
<comment type="caution">
    <text evidence="2">The sequence shown here is derived from an EMBL/GenBank/DDBJ whole genome shotgun (WGS) entry which is preliminary data.</text>
</comment>
<protein>
    <submittedName>
        <fullName evidence="2">Uncharacterized protein</fullName>
    </submittedName>
</protein>
<dbReference type="AlphaFoldDB" id="A0AA40GGF0"/>
<proteinExistence type="predicted"/>
<sequence>MTCVKWLEWRGMNVFCETNVDRKNVMTLLKALTPAQQSPADLGVSSRCATLMVLETVAWSRDIITSQTVCLHRSGHPYFDGKFTNCSINRPSTPTQLSNAYLYEEIGKTFSMELNKFRSEMNTFKKELKDKYSAVLDNMNREISLLSERVIALESKPSTNCTNNDTDTGKNLCTKEEILAEHKERRSSNIILYNLVESDGPSSSSSNHH</sequence>
<reference evidence="2" key="1">
    <citation type="submission" date="2021-10" db="EMBL/GenBank/DDBJ databases">
        <title>Melipona bicolor Genome sequencing and assembly.</title>
        <authorList>
            <person name="Araujo N.S."/>
            <person name="Arias M.C."/>
        </authorList>
    </citation>
    <scope>NUCLEOTIDE SEQUENCE</scope>
    <source>
        <strain evidence="2">USP_2M_L1-L4_2017</strain>
        <tissue evidence="2">Whole body</tissue>
    </source>
</reference>
<organism evidence="2 3">
    <name type="scientific">Melipona bicolor</name>
    <dbReference type="NCBI Taxonomy" id="60889"/>
    <lineage>
        <taxon>Eukaryota</taxon>
        <taxon>Metazoa</taxon>
        <taxon>Ecdysozoa</taxon>
        <taxon>Arthropoda</taxon>
        <taxon>Hexapoda</taxon>
        <taxon>Insecta</taxon>
        <taxon>Pterygota</taxon>
        <taxon>Neoptera</taxon>
        <taxon>Endopterygota</taxon>
        <taxon>Hymenoptera</taxon>
        <taxon>Apocrita</taxon>
        <taxon>Aculeata</taxon>
        <taxon>Apoidea</taxon>
        <taxon>Anthophila</taxon>
        <taxon>Apidae</taxon>
        <taxon>Melipona</taxon>
    </lineage>
</organism>
<feature type="coiled-coil region" evidence="1">
    <location>
        <begin position="129"/>
        <end position="156"/>
    </location>
</feature>
<gene>
    <name evidence="2" type="ORF">K0M31_001852</name>
</gene>
<keyword evidence="1" id="KW-0175">Coiled coil</keyword>
<name>A0AA40GGF0_9HYME</name>